<name>A0A8A4XE30_9VIRU</name>
<dbReference type="EMBL" id="MW046519">
    <property type="protein sequence ID" value="QTE03956.1"/>
    <property type="molecule type" value="Genomic_DNA"/>
</dbReference>
<protein>
    <submittedName>
        <fullName evidence="1">Nonstructural protein 1</fullName>
    </submittedName>
</protein>
<evidence type="ECO:0000313" key="1">
    <source>
        <dbReference type="EMBL" id="QTE03956.1"/>
    </source>
</evidence>
<sequence>MSVHSVASEDSLIKDVTQRDIRSYLEGVVPVSPSSTGMLATGAPYDTGGLSTTRGRPTSMAAIAEVSREGFDNLAKKTEEMGSNFFNYVTGKDIKNSWRYLSDVILFDNFDKRDRIVQILCGYGRTRRNGMFGFSVEDDHIHIIHDCCYAGNHCRCIWRKQVEPLGQFGAARTENKPIWKFTRTDWYDVFIYFFLRKRGTREIWTRGTGWKTPTDGK</sequence>
<organism evidence="1">
    <name type="scientific">Otus scops parvoviridae sp</name>
    <dbReference type="NCBI Taxonomy" id="2794520"/>
    <lineage>
        <taxon>Viruses</taxon>
        <taxon>Monodnaviria</taxon>
        <taxon>Shotokuvirae</taxon>
        <taxon>Cossaviricota</taxon>
        <taxon>Quintoviricetes</taxon>
        <taxon>Piccovirales</taxon>
        <taxon>Parvoviridae</taxon>
    </lineage>
</organism>
<accession>A0A8A4XE30</accession>
<proteinExistence type="predicted"/>
<reference evidence="1" key="1">
    <citation type="submission" date="2020-09" db="EMBL/GenBank/DDBJ databases">
        <title>Parvovirus dark matter in the feces of wild birds.</title>
        <authorList>
            <person name="Dai Z."/>
            <person name="Yang S."/>
            <person name="Zhang W."/>
        </authorList>
    </citation>
    <scope>NUCLEOTIDE SEQUENCE</scope>
    <source>
        <strain evidence="1">Owl175par115</strain>
    </source>
</reference>